<accession>A0A930VPE8</accession>
<comment type="caution">
    <text evidence="2">The sequence shown here is derived from an EMBL/GenBank/DDBJ whole genome shotgun (WGS) entry which is preliminary data.</text>
</comment>
<dbReference type="RefSeq" id="WP_194698532.1">
    <property type="nucleotide sequence ID" value="NZ_JADKPO010000048.1"/>
</dbReference>
<name>A0A930VPE8_9ACTN</name>
<gene>
    <name evidence="2" type="ORF">ISU10_21640</name>
</gene>
<evidence type="ECO:0000256" key="1">
    <source>
        <dbReference type="SAM" id="SignalP"/>
    </source>
</evidence>
<protein>
    <recommendedName>
        <fullName evidence="4">Subtilisin inhibitor-like</fullName>
    </recommendedName>
</protein>
<dbReference type="EMBL" id="JADKPO010000048">
    <property type="protein sequence ID" value="MBF4770387.1"/>
    <property type="molecule type" value="Genomic_DNA"/>
</dbReference>
<feature type="chain" id="PRO_5037595821" description="Subtilisin inhibitor-like" evidence="1">
    <location>
        <begin position="33"/>
        <end position="122"/>
    </location>
</feature>
<evidence type="ECO:0000313" key="3">
    <source>
        <dbReference type="Proteomes" id="UP000660668"/>
    </source>
</evidence>
<keyword evidence="1" id="KW-0732">Signal</keyword>
<keyword evidence="3" id="KW-1185">Reference proteome</keyword>
<dbReference type="Proteomes" id="UP000660668">
    <property type="component" value="Unassembled WGS sequence"/>
</dbReference>
<sequence>MNDSKAPRGVLALSVAAVVSTSALLVPAPATALTVEYTAWDAGTDVTLTGTETRDAYDNNRAWTYCSDAVNQAIRDSVSFPDRARSACPSALGACVAEALRAGRAIGAVRLYDDGSHRCLVR</sequence>
<reference evidence="2" key="1">
    <citation type="submission" date="2020-11" db="EMBL/GenBank/DDBJ databases">
        <title>Nocardioides cynanchi sp. nov., isolated from soil of rhizosphere of Cynanchum wilfordii.</title>
        <authorList>
            <person name="Lee J.-S."/>
            <person name="Suh M.K."/>
            <person name="Kim J.-S."/>
        </authorList>
    </citation>
    <scope>NUCLEOTIDE SEQUENCE</scope>
    <source>
        <strain evidence="2">KCTC 19276</strain>
    </source>
</reference>
<proteinExistence type="predicted"/>
<dbReference type="AlphaFoldDB" id="A0A930VPE8"/>
<evidence type="ECO:0000313" key="2">
    <source>
        <dbReference type="EMBL" id="MBF4770387.1"/>
    </source>
</evidence>
<organism evidence="2 3">
    <name type="scientific">Nocardioides agariphilus</name>
    <dbReference type="NCBI Taxonomy" id="433664"/>
    <lineage>
        <taxon>Bacteria</taxon>
        <taxon>Bacillati</taxon>
        <taxon>Actinomycetota</taxon>
        <taxon>Actinomycetes</taxon>
        <taxon>Propionibacteriales</taxon>
        <taxon>Nocardioidaceae</taxon>
        <taxon>Nocardioides</taxon>
    </lineage>
</organism>
<feature type="signal peptide" evidence="1">
    <location>
        <begin position="1"/>
        <end position="32"/>
    </location>
</feature>
<evidence type="ECO:0008006" key="4">
    <source>
        <dbReference type="Google" id="ProtNLM"/>
    </source>
</evidence>